<feature type="domain" description="Carrier" evidence="3">
    <location>
        <begin position="964"/>
        <end position="1039"/>
    </location>
</feature>
<dbReference type="InterPro" id="IPR001242">
    <property type="entry name" value="Condensation_dom"/>
</dbReference>
<dbReference type="Proteomes" id="UP001595791">
    <property type="component" value="Unassembled WGS sequence"/>
</dbReference>
<dbReference type="InterPro" id="IPR025110">
    <property type="entry name" value="AMP-bd_C"/>
</dbReference>
<dbReference type="PANTHER" id="PTHR45527:SF1">
    <property type="entry name" value="FATTY ACID SYNTHASE"/>
    <property type="match status" value="1"/>
</dbReference>
<comment type="caution">
    <text evidence="4">The sequence shown here is derived from an EMBL/GenBank/DDBJ whole genome shotgun (WGS) entry which is preliminary data.</text>
</comment>
<dbReference type="SUPFAM" id="SSF53474">
    <property type="entry name" value="alpha/beta-Hydrolases"/>
    <property type="match status" value="1"/>
</dbReference>
<dbReference type="InterPro" id="IPR029058">
    <property type="entry name" value="AB_hydrolase_fold"/>
</dbReference>
<dbReference type="Gene3D" id="3.30.559.30">
    <property type="entry name" value="Nonribosomal peptide synthetase, condensation domain"/>
    <property type="match status" value="1"/>
</dbReference>
<dbReference type="SMART" id="SM00824">
    <property type="entry name" value="PKS_TE"/>
    <property type="match status" value="1"/>
</dbReference>
<dbReference type="SMART" id="SM00823">
    <property type="entry name" value="PKS_PP"/>
    <property type="match status" value="1"/>
</dbReference>
<sequence>MEQQQTATAADRLPLSAAQYGIWLGQQLDPASPAYLTAEAIELRGALDEAAFLAAVRRTLDRCEALHMRYRSDGESVWQTHEPRHDWPLPCPDLSAAASPWQAAQDWMSADLAQPVDLADGPLFATALLRLGPERHLWYLRIHHVACDGFGYTLLSRRVAALYAALRQGVAAPADPEWRLAPVVEEDRRYQESAAAERDRAFWLAQASDTPAPFTLAPPATIAHTVRRRHGALTPALQARWQEAAAAAGVDWAAWLIAAIAAWLHREGGTRELTLGLPVMGRLGSVALTIPCMAMNIVPLHLRVDPAGSLSDLARHTAAAMKALRPHQRYRYERLRHDLGLVGSSRRLFGPVINLMPFDRPLDFGGLEALSHPVSAGPVEDLSITVAVRADGIRLDFEANPDAYDAARLDQARETLIEALDRLTAAPDRPIGDVLGAAAPAAQALLAGESLPGRPARVLDLLTAHALTSPNRIALEQDGEPALSYGELLAQVQALAGRLHAHGVKADDRVGILLPRSSDSVIALLATLWAGAGYLPLDPEGPTTRLAALLEDAKPALVLTRRDQAARLPQGVAHWCLDEAAPAAKPLELAVPVDDSALAYVIYTSGSTGKPNGVMLGRDALAHFVAGAGARYQMRADDRMLQFAPLHFDASVEEIFLPLCHGATVVLRTEAMLESLPRFIAACARLRISVLDLPTAFWHELTYSLGSHDAYLSDSIRLVIIGGEAALAERVARWRSAAPASTVLLNTYGPTETTVICTTAELAGPQAIDWQGDSVPIGRPLPGLTVAVVDESLRPVAPGMPGELCLLGGALARGYLGRDALTATRFVQLHALPDAPRAYRTGDRVLLDGQGQLRYLGRLDDEFKISGHRVDPSEVETALLAYPGIREAAVVGLTQPGGLKRLVGFLVGDATDPAPLRAFLAERLPAAAVPSQLLWLERLPRNANNKIDRGALRQLPLDDEDEAIVATELEHAVMAVWREVLGCGRLGPEADFFALGGRSLQAIQVANRLSTRLGREVPMSSLFRHPTVAALAQSLGTTTGRKPPTEESGAEFAPLLTIQEGEGRPLFCIHPAEGLSWCYLGLANSLPGLAIHALQARGLSGALPDSFEAMAGDYLAQIRTIQPEGPYRLLGWSAGGAVAQAMAVQLRAAGEAVELLALLDSYPSIAWQHRPAPARREALEALLDVVGDPPIGADGQALTEPEILARLRRPGSPLAGFDAARIENLTEVALHTMRLFRTAEAKHFDGDLLLFRALRRPASAPDWEQWTPYIGGQIERIDIDSSHAGMTQAAPLARIGRLLAERLGCSA</sequence>
<evidence type="ECO:0000256" key="2">
    <source>
        <dbReference type="ARBA" id="ARBA00022553"/>
    </source>
</evidence>
<dbReference type="Pfam" id="PF00668">
    <property type="entry name" value="Condensation"/>
    <property type="match status" value="1"/>
</dbReference>
<evidence type="ECO:0000256" key="1">
    <source>
        <dbReference type="ARBA" id="ARBA00022450"/>
    </source>
</evidence>
<dbReference type="SUPFAM" id="SSF47336">
    <property type="entry name" value="ACP-like"/>
    <property type="match status" value="1"/>
</dbReference>
<dbReference type="SUPFAM" id="SSF56801">
    <property type="entry name" value="Acetyl-CoA synthetase-like"/>
    <property type="match status" value="1"/>
</dbReference>
<dbReference type="Pfam" id="PF00550">
    <property type="entry name" value="PP-binding"/>
    <property type="match status" value="1"/>
</dbReference>
<name>A0ABV8MLZ6_9NEIS</name>
<dbReference type="RefSeq" id="WP_378161623.1">
    <property type="nucleotide sequence ID" value="NZ_JBHSBU010000001.1"/>
</dbReference>
<evidence type="ECO:0000313" key="4">
    <source>
        <dbReference type="EMBL" id="MFC4158682.1"/>
    </source>
</evidence>
<dbReference type="Gene3D" id="3.40.50.1820">
    <property type="entry name" value="alpha/beta hydrolase"/>
    <property type="match status" value="1"/>
</dbReference>
<proteinExistence type="predicted"/>
<dbReference type="Pfam" id="PF00501">
    <property type="entry name" value="AMP-binding"/>
    <property type="match status" value="1"/>
</dbReference>
<dbReference type="SUPFAM" id="SSF52777">
    <property type="entry name" value="CoA-dependent acyltransferases"/>
    <property type="match status" value="2"/>
</dbReference>
<dbReference type="InterPro" id="IPR010071">
    <property type="entry name" value="AA_adenyl_dom"/>
</dbReference>
<dbReference type="InterPro" id="IPR001031">
    <property type="entry name" value="Thioesterase"/>
</dbReference>
<dbReference type="InterPro" id="IPR045851">
    <property type="entry name" value="AMP-bd_C_sf"/>
</dbReference>
<accession>A0ABV8MLZ6</accession>
<dbReference type="CDD" id="cd05930">
    <property type="entry name" value="A_NRPS"/>
    <property type="match status" value="1"/>
</dbReference>
<organism evidence="4 5">
    <name type="scientific">Chitinimonas lacunae</name>
    <dbReference type="NCBI Taxonomy" id="1963018"/>
    <lineage>
        <taxon>Bacteria</taxon>
        <taxon>Pseudomonadati</taxon>
        <taxon>Pseudomonadota</taxon>
        <taxon>Betaproteobacteria</taxon>
        <taxon>Neisseriales</taxon>
        <taxon>Chitinibacteraceae</taxon>
        <taxon>Chitinimonas</taxon>
    </lineage>
</organism>
<keyword evidence="2" id="KW-0597">Phosphoprotein</keyword>
<dbReference type="InterPro" id="IPR036736">
    <property type="entry name" value="ACP-like_sf"/>
</dbReference>
<evidence type="ECO:0000313" key="5">
    <source>
        <dbReference type="Proteomes" id="UP001595791"/>
    </source>
</evidence>
<dbReference type="EMBL" id="JBHSBU010000001">
    <property type="protein sequence ID" value="MFC4158682.1"/>
    <property type="molecule type" value="Genomic_DNA"/>
</dbReference>
<dbReference type="Gene3D" id="3.30.300.30">
    <property type="match status" value="1"/>
</dbReference>
<dbReference type="InterPro" id="IPR023213">
    <property type="entry name" value="CAT-like_dom_sf"/>
</dbReference>
<dbReference type="PROSITE" id="PS50075">
    <property type="entry name" value="CARRIER"/>
    <property type="match status" value="1"/>
</dbReference>
<protein>
    <submittedName>
        <fullName evidence="4">Amino acid adenylation domain-containing protein</fullName>
    </submittedName>
</protein>
<keyword evidence="5" id="KW-1185">Reference proteome</keyword>
<dbReference type="InterPro" id="IPR020802">
    <property type="entry name" value="TesA-like"/>
</dbReference>
<dbReference type="PANTHER" id="PTHR45527">
    <property type="entry name" value="NONRIBOSOMAL PEPTIDE SYNTHETASE"/>
    <property type="match status" value="1"/>
</dbReference>
<dbReference type="NCBIfam" id="TIGR01733">
    <property type="entry name" value="AA-adenyl-dom"/>
    <property type="match status" value="1"/>
</dbReference>
<dbReference type="Pfam" id="PF13193">
    <property type="entry name" value="AMP-binding_C"/>
    <property type="match status" value="1"/>
</dbReference>
<dbReference type="Gene3D" id="3.30.559.10">
    <property type="entry name" value="Chloramphenicol acetyltransferase-like domain"/>
    <property type="match status" value="1"/>
</dbReference>
<dbReference type="InterPro" id="IPR009081">
    <property type="entry name" value="PP-bd_ACP"/>
</dbReference>
<dbReference type="Gene3D" id="3.40.50.980">
    <property type="match status" value="2"/>
</dbReference>
<keyword evidence="1" id="KW-0596">Phosphopantetheine</keyword>
<reference evidence="5" key="1">
    <citation type="journal article" date="2019" name="Int. J. Syst. Evol. Microbiol.">
        <title>The Global Catalogue of Microorganisms (GCM) 10K type strain sequencing project: providing services to taxonomists for standard genome sequencing and annotation.</title>
        <authorList>
            <consortium name="The Broad Institute Genomics Platform"/>
            <consortium name="The Broad Institute Genome Sequencing Center for Infectious Disease"/>
            <person name="Wu L."/>
            <person name="Ma J."/>
        </authorList>
    </citation>
    <scope>NUCLEOTIDE SEQUENCE [LARGE SCALE GENOMIC DNA]</scope>
    <source>
        <strain evidence="5">LMG 29894</strain>
    </source>
</reference>
<dbReference type="InterPro" id="IPR020806">
    <property type="entry name" value="PKS_PP-bd"/>
</dbReference>
<dbReference type="InterPro" id="IPR000873">
    <property type="entry name" value="AMP-dep_synth/lig_dom"/>
</dbReference>
<dbReference type="Gene3D" id="2.30.38.10">
    <property type="entry name" value="Luciferase, Domain 3"/>
    <property type="match status" value="1"/>
</dbReference>
<dbReference type="Pfam" id="PF00975">
    <property type="entry name" value="Thioesterase"/>
    <property type="match status" value="1"/>
</dbReference>
<evidence type="ECO:0000259" key="3">
    <source>
        <dbReference type="PROSITE" id="PS50075"/>
    </source>
</evidence>
<gene>
    <name evidence="4" type="ORF">ACFOW7_04815</name>
</gene>